<gene>
    <name evidence="11" type="primary">CDR1</name>
    <name evidence="11" type="ORF">SDJN03_25448</name>
</gene>
<dbReference type="InterPro" id="IPR034161">
    <property type="entry name" value="Pepsin-like_plant"/>
</dbReference>
<evidence type="ECO:0000256" key="5">
    <source>
        <dbReference type="ARBA" id="ARBA00022729"/>
    </source>
</evidence>
<dbReference type="CDD" id="cd05476">
    <property type="entry name" value="pepsin_A_like_plant"/>
    <property type="match status" value="1"/>
</dbReference>
<dbReference type="GO" id="GO:0006508">
    <property type="term" value="P:proteolysis"/>
    <property type="evidence" value="ECO:0007669"/>
    <property type="project" value="UniProtKB-KW"/>
</dbReference>
<dbReference type="Pfam" id="PF14541">
    <property type="entry name" value="TAXi_C"/>
    <property type="match status" value="1"/>
</dbReference>
<organism evidence="11 12">
    <name type="scientific">Cucurbita argyrosperma subsp. sororia</name>
    <dbReference type="NCBI Taxonomy" id="37648"/>
    <lineage>
        <taxon>Eukaryota</taxon>
        <taxon>Viridiplantae</taxon>
        <taxon>Streptophyta</taxon>
        <taxon>Embryophyta</taxon>
        <taxon>Tracheophyta</taxon>
        <taxon>Spermatophyta</taxon>
        <taxon>Magnoliopsida</taxon>
        <taxon>eudicotyledons</taxon>
        <taxon>Gunneridae</taxon>
        <taxon>Pentapetalae</taxon>
        <taxon>rosids</taxon>
        <taxon>fabids</taxon>
        <taxon>Cucurbitales</taxon>
        <taxon>Cucurbitaceae</taxon>
        <taxon>Cucurbiteae</taxon>
        <taxon>Cucurbita</taxon>
    </lineage>
</organism>
<sequence>MAIIVSLILLISSAAVSSAAADGGYGFSVELIHRDFLKFPLFNASETHYQRIADALRRSISRGTVSPPDTGKAPIYTSGGAYVVKISLGTPPFSIVAIADTGSDIIWTQCKPCPNCYQQIAPMFDPSKSSTYKTVSCSSPSCSITGPGNSCSSDSVCEYSISYGDGSHSNGDIAVDTLTMDSTSGRPVAFPRTAIGCGHDNAGSFDSRVSGIVGLGHGSASLVQQMGPATGGKFSYCLAPIGNSNYSSYLNFGSNAIVSDSGAVSTPIYTGKGYYKVFYVLKIEAMSVGSNKYNFSSSSPFGTKGNIIIDSGTTLTFLQPDIFASFSQAIFEVMDLKSTTSPIQTLEFCYESTTDDYKVPPVIAHFKGGKVNLKRENLFIRVADDVVCLAFVGNSGKNNMQIYGNIAQTNFLVGYNIKKSFVSFKPANCAAS</sequence>
<feature type="signal peptide" evidence="9">
    <location>
        <begin position="1"/>
        <end position="21"/>
    </location>
</feature>
<name>A0AAV6M2X3_9ROSI</name>
<protein>
    <submittedName>
        <fullName evidence="11">Aspartic proteinase CDR1</fullName>
    </submittedName>
</protein>
<dbReference type="FunFam" id="2.40.70.10:FF:000016">
    <property type="entry name" value="Probable aspartic protease At2g35615"/>
    <property type="match status" value="1"/>
</dbReference>
<dbReference type="PROSITE" id="PS51767">
    <property type="entry name" value="PEPTIDASE_A1"/>
    <property type="match status" value="1"/>
</dbReference>
<comment type="subcellular location">
    <subcellularLocation>
        <location evidence="1">Secreted</location>
    </subcellularLocation>
</comment>
<dbReference type="PANTHER" id="PTHR47967">
    <property type="entry name" value="OS07G0603500 PROTEIN-RELATED"/>
    <property type="match status" value="1"/>
</dbReference>
<dbReference type="InterPro" id="IPR032861">
    <property type="entry name" value="TAXi_N"/>
</dbReference>
<dbReference type="InterPro" id="IPR051708">
    <property type="entry name" value="Plant_Aspart_Prot_A1"/>
</dbReference>
<evidence type="ECO:0000256" key="2">
    <source>
        <dbReference type="ARBA" id="ARBA00007447"/>
    </source>
</evidence>
<dbReference type="InterPro" id="IPR033121">
    <property type="entry name" value="PEPTIDASE_A1"/>
</dbReference>
<dbReference type="FunFam" id="2.40.70.10:FF:000050">
    <property type="entry name" value="Aspartic proteinase CDR1"/>
    <property type="match status" value="1"/>
</dbReference>
<keyword evidence="6" id="KW-0064">Aspartyl protease</keyword>
<keyword evidence="4" id="KW-0645">Protease</keyword>
<feature type="chain" id="PRO_5043327759" evidence="9">
    <location>
        <begin position="22"/>
        <end position="432"/>
    </location>
</feature>
<comment type="similarity">
    <text evidence="2">Belongs to the peptidase A1 family.</text>
</comment>
<evidence type="ECO:0000313" key="12">
    <source>
        <dbReference type="Proteomes" id="UP000685013"/>
    </source>
</evidence>
<evidence type="ECO:0000256" key="6">
    <source>
        <dbReference type="ARBA" id="ARBA00022750"/>
    </source>
</evidence>
<keyword evidence="12" id="KW-1185">Reference proteome</keyword>
<dbReference type="AlphaFoldDB" id="A0AAV6M2X3"/>
<evidence type="ECO:0000256" key="8">
    <source>
        <dbReference type="ARBA" id="ARBA00023180"/>
    </source>
</evidence>
<dbReference type="Pfam" id="PF14543">
    <property type="entry name" value="TAXi_N"/>
    <property type="match status" value="1"/>
</dbReference>
<dbReference type="GO" id="GO:0005576">
    <property type="term" value="C:extracellular region"/>
    <property type="evidence" value="ECO:0007669"/>
    <property type="project" value="UniProtKB-SubCell"/>
</dbReference>
<keyword evidence="8" id="KW-0325">Glycoprotein</keyword>
<evidence type="ECO:0000256" key="1">
    <source>
        <dbReference type="ARBA" id="ARBA00004613"/>
    </source>
</evidence>
<evidence type="ECO:0000256" key="9">
    <source>
        <dbReference type="SAM" id="SignalP"/>
    </source>
</evidence>
<evidence type="ECO:0000256" key="3">
    <source>
        <dbReference type="ARBA" id="ARBA00022525"/>
    </source>
</evidence>
<evidence type="ECO:0000259" key="10">
    <source>
        <dbReference type="PROSITE" id="PS51767"/>
    </source>
</evidence>
<evidence type="ECO:0000256" key="4">
    <source>
        <dbReference type="ARBA" id="ARBA00022670"/>
    </source>
</evidence>
<dbReference type="PROSITE" id="PS00141">
    <property type="entry name" value="ASP_PROTEASE"/>
    <property type="match status" value="2"/>
</dbReference>
<feature type="non-terminal residue" evidence="11">
    <location>
        <position position="1"/>
    </location>
</feature>
<keyword evidence="3" id="KW-0964">Secreted</keyword>
<keyword evidence="5 9" id="KW-0732">Signal</keyword>
<proteinExistence type="inferred from homology"/>
<dbReference type="GO" id="GO:0004190">
    <property type="term" value="F:aspartic-type endopeptidase activity"/>
    <property type="evidence" value="ECO:0007669"/>
    <property type="project" value="UniProtKB-KW"/>
</dbReference>
<comment type="caution">
    <text evidence="11">The sequence shown here is derived from an EMBL/GenBank/DDBJ whole genome shotgun (WGS) entry which is preliminary data.</text>
</comment>
<accession>A0AAV6M2X3</accession>
<dbReference type="Proteomes" id="UP000685013">
    <property type="component" value="Chromosome 17"/>
</dbReference>
<keyword evidence="7" id="KW-0378">Hydrolase</keyword>
<dbReference type="PANTHER" id="PTHR47967:SF66">
    <property type="entry name" value="ASPARTIC PROTEINASE CDR1-RELATED"/>
    <property type="match status" value="1"/>
</dbReference>
<dbReference type="InterPro" id="IPR032799">
    <property type="entry name" value="TAXi_C"/>
</dbReference>
<feature type="domain" description="Peptidase A1" evidence="10">
    <location>
        <begin position="82"/>
        <end position="425"/>
    </location>
</feature>
<reference evidence="11 12" key="1">
    <citation type="journal article" date="2021" name="Hortic Res">
        <title>The domestication of Cucurbita argyrosperma as revealed by the genome of its wild relative.</title>
        <authorList>
            <person name="Barrera-Redondo J."/>
            <person name="Sanchez-de la Vega G."/>
            <person name="Aguirre-Liguori J.A."/>
            <person name="Castellanos-Morales G."/>
            <person name="Gutierrez-Guerrero Y.T."/>
            <person name="Aguirre-Dugua X."/>
            <person name="Aguirre-Planter E."/>
            <person name="Tenaillon M.I."/>
            <person name="Lira-Saade R."/>
            <person name="Eguiarte L.E."/>
        </authorList>
    </citation>
    <scope>NUCLEOTIDE SEQUENCE [LARGE SCALE GENOMIC DNA]</scope>
    <source>
        <strain evidence="11">JBR-2021</strain>
    </source>
</reference>
<dbReference type="InterPro" id="IPR001969">
    <property type="entry name" value="Aspartic_peptidase_AS"/>
</dbReference>
<evidence type="ECO:0000256" key="7">
    <source>
        <dbReference type="ARBA" id="ARBA00022801"/>
    </source>
</evidence>
<evidence type="ECO:0000313" key="11">
    <source>
        <dbReference type="EMBL" id="KAG6574809.1"/>
    </source>
</evidence>
<dbReference type="EMBL" id="JAGKQH010000017">
    <property type="protein sequence ID" value="KAG6574809.1"/>
    <property type="molecule type" value="Genomic_DNA"/>
</dbReference>